<evidence type="ECO:0000313" key="2">
    <source>
        <dbReference type="EMBL" id="RKU45540.1"/>
    </source>
</evidence>
<accession>A0A420YCT0</accession>
<evidence type="ECO:0000256" key="1">
    <source>
        <dbReference type="SAM" id="MobiDB-lite"/>
    </source>
</evidence>
<evidence type="ECO:0000313" key="3">
    <source>
        <dbReference type="Proteomes" id="UP000275385"/>
    </source>
</evidence>
<organism evidence="2 3">
    <name type="scientific">Coniochaeta pulveracea</name>
    <dbReference type="NCBI Taxonomy" id="177199"/>
    <lineage>
        <taxon>Eukaryota</taxon>
        <taxon>Fungi</taxon>
        <taxon>Dikarya</taxon>
        <taxon>Ascomycota</taxon>
        <taxon>Pezizomycotina</taxon>
        <taxon>Sordariomycetes</taxon>
        <taxon>Sordariomycetidae</taxon>
        <taxon>Coniochaetales</taxon>
        <taxon>Coniochaetaceae</taxon>
        <taxon>Coniochaeta</taxon>
    </lineage>
</organism>
<gene>
    <name evidence="2" type="ORF">DL546_004927</name>
</gene>
<name>A0A420YCT0_9PEZI</name>
<sequence length="337" mass="37700">MTHPPNLPDITNCLFPDKTFEKKNPGCHLQQADPPAQSIDPSREPLHQSMNKAASAIPIVGGLDHSEESLKRLSARPYSVRMSDPNDFAHAWETTLEPLLVDVLKTHYGGYFSLDVYNFPELDGNLVPCVIFVSLPVVAPTDLQDRIRAMVAAKMPSKFHHTQLKFQQSTLVQSNWWGTDSLNPDPVCDPKNHGFQAIPTNGASVGSKCSAVVGTLGGVVMVGDKLYGMSCRHVFEEAISTNDLRVVHSGPPSLHEDNDTNARELDMGELKWYSEKRSVRQSFTYQGTDRPGENRVGMDWCLFGPVPEGRYQSLRYGPRHWVFSRIYLESARHHSME</sequence>
<feature type="region of interest" description="Disordered" evidence="1">
    <location>
        <begin position="24"/>
        <end position="44"/>
    </location>
</feature>
<protein>
    <submittedName>
        <fullName evidence="2">Uncharacterized protein</fullName>
    </submittedName>
</protein>
<comment type="caution">
    <text evidence="2">The sequence shown here is derived from an EMBL/GenBank/DDBJ whole genome shotgun (WGS) entry which is preliminary data.</text>
</comment>
<dbReference type="AlphaFoldDB" id="A0A420YCT0"/>
<keyword evidence="3" id="KW-1185">Reference proteome</keyword>
<dbReference type="EMBL" id="QVQW01000020">
    <property type="protein sequence ID" value="RKU45540.1"/>
    <property type="molecule type" value="Genomic_DNA"/>
</dbReference>
<reference evidence="2 3" key="1">
    <citation type="submission" date="2018-08" db="EMBL/GenBank/DDBJ databases">
        <title>Draft genome of the lignicolous fungus Coniochaeta pulveracea.</title>
        <authorList>
            <person name="Borstlap C.J."/>
            <person name="De Witt R.N."/>
            <person name="Botha A."/>
            <person name="Volschenk H."/>
        </authorList>
    </citation>
    <scope>NUCLEOTIDE SEQUENCE [LARGE SCALE GENOMIC DNA]</scope>
    <source>
        <strain evidence="2 3">CAB683</strain>
    </source>
</reference>
<proteinExistence type="predicted"/>
<dbReference type="OrthoDB" id="5188490at2759"/>
<dbReference type="Proteomes" id="UP000275385">
    <property type="component" value="Unassembled WGS sequence"/>
</dbReference>